<protein>
    <submittedName>
        <fullName evidence="1">Uncharacterized protein</fullName>
    </submittedName>
</protein>
<proteinExistence type="predicted"/>
<sequence length="292" mass="34876">MIEKCFDSPSFEKDLRNSHYKMLQTILTLPEAKNCITFHTKTALNNLAGPELLEKLENEYPEILSKSEFELALEPSYRWTLYQRIFYMDIPYEAIHRIYEPNYFTIEEKQINSAILFSKIETFERIILNLLKNANNLESLRIIHLKGAFKGLKRHVFKFLRKTGIESALFILFNFYIKFEEKRIEYVNLAREGKSLEIEIKIHKTESEVYKSLKDINYSIENDFYLNVRKFLAKDHLNYFEKIFDKDVNKFKLFRNTKGAVYLLMNFLEGSERRIILLEKYELLNDYSKSGS</sequence>
<evidence type="ECO:0000313" key="1">
    <source>
        <dbReference type="EMBL" id="CAD2183971.1"/>
    </source>
</evidence>
<dbReference type="EMBL" id="CAJEWN010000485">
    <property type="protein sequence ID" value="CAD2183971.1"/>
    <property type="molecule type" value="Genomic_DNA"/>
</dbReference>
<dbReference type="Proteomes" id="UP000580250">
    <property type="component" value="Unassembled WGS sequence"/>
</dbReference>
<organism evidence="1 2">
    <name type="scientific">Meloidogyne enterolobii</name>
    <name type="common">Root-knot nematode worm</name>
    <name type="synonym">Meloidogyne mayaguensis</name>
    <dbReference type="NCBI Taxonomy" id="390850"/>
    <lineage>
        <taxon>Eukaryota</taxon>
        <taxon>Metazoa</taxon>
        <taxon>Ecdysozoa</taxon>
        <taxon>Nematoda</taxon>
        <taxon>Chromadorea</taxon>
        <taxon>Rhabditida</taxon>
        <taxon>Tylenchina</taxon>
        <taxon>Tylenchomorpha</taxon>
        <taxon>Tylenchoidea</taxon>
        <taxon>Meloidogynidae</taxon>
        <taxon>Meloidogyninae</taxon>
        <taxon>Meloidogyne</taxon>
    </lineage>
</organism>
<dbReference type="AlphaFoldDB" id="A0A6V7WBP0"/>
<comment type="caution">
    <text evidence="1">The sequence shown here is derived from an EMBL/GenBank/DDBJ whole genome shotgun (WGS) entry which is preliminary data.</text>
</comment>
<accession>A0A6V7WBP0</accession>
<gene>
    <name evidence="1" type="ORF">MENT_LOCUS36297</name>
</gene>
<evidence type="ECO:0000313" key="2">
    <source>
        <dbReference type="Proteomes" id="UP000580250"/>
    </source>
</evidence>
<reference evidence="1 2" key="1">
    <citation type="submission" date="2020-08" db="EMBL/GenBank/DDBJ databases">
        <authorList>
            <person name="Koutsovoulos G."/>
            <person name="Danchin GJ E."/>
        </authorList>
    </citation>
    <scope>NUCLEOTIDE SEQUENCE [LARGE SCALE GENOMIC DNA]</scope>
</reference>
<name>A0A6V7WBP0_MELEN</name>
<dbReference type="OrthoDB" id="6515930at2759"/>